<keyword evidence="8" id="KW-0325">Glycoprotein</keyword>
<keyword evidence="11" id="KW-0808">Transferase</keyword>
<sequence length="550" mass="60020">MGLSGKIAVSALIGLRGIRTLSFTNNNFSGRIPEFNRLGALRAIYLSGNQFSGDIPSDFFAKMESLKKLWLSDNKFSGSIPSSLAQLPHLIELHLENNQFSGAIPAIDRPTLVSLDLSNNKLEGEIPEGLSKFNATSFAGNEGLCGGKSGKLCREKAVELDYGSHVSDDLNVGASTDDSKKTIAGVSTLAILLLFVAAVVFVKAKRKEDDDFDVIGKEESSDEAFEVQVSVTVLARKEPEIVTRKPGSSRKGSSRGKAEGNKKLGELVIVNDEKGTFGLTDLMKAAAEVLGNGVLGSCYKATMANGVTVVVKRIREMNAIEKIEFEAESRKLASFRHPNLLTPVAFHYWKEEKLMVYEYIPNGSLLYLQHGMNYIDFHFLPHLPSIKKLTVFHTGDRGPSHAELDWPSRLRIIQGIAKGLGHLYTELASHDLPHGNLKSSNVLLGPDNVPLLADYGYSKLANQSILAQALFAYKAPEVARYGQISPKCDVYCLRIIIFEIITGKFPAQYLCNGNGGTDIVQWVASAIPEGRESELIDPQIASNYNSLGEI</sequence>
<evidence type="ECO:0000313" key="11">
    <source>
        <dbReference type="EMBL" id="KAF5743801.1"/>
    </source>
</evidence>
<evidence type="ECO:0000313" key="12">
    <source>
        <dbReference type="Proteomes" id="UP000593562"/>
    </source>
</evidence>
<organism evidence="11 12">
    <name type="scientific">Tripterygium wilfordii</name>
    <name type="common">Thunder God vine</name>
    <dbReference type="NCBI Taxonomy" id="458696"/>
    <lineage>
        <taxon>Eukaryota</taxon>
        <taxon>Viridiplantae</taxon>
        <taxon>Streptophyta</taxon>
        <taxon>Embryophyta</taxon>
        <taxon>Tracheophyta</taxon>
        <taxon>Spermatophyta</taxon>
        <taxon>Magnoliopsida</taxon>
        <taxon>eudicotyledons</taxon>
        <taxon>Gunneridae</taxon>
        <taxon>Pentapetalae</taxon>
        <taxon>rosids</taxon>
        <taxon>fabids</taxon>
        <taxon>Celastrales</taxon>
        <taxon>Celastraceae</taxon>
        <taxon>Tripterygium</taxon>
    </lineage>
</organism>
<dbReference type="PROSITE" id="PS50011">
    <property type="entry name" value="PROTEIN_KINASE_DOM"/>
    <property type="match status" value="1"/>
</dbReference>
<dbReference type="GO" id="GO:0005524">
    <property type="term" value="F:ATP binding"/>
    <property type="evidence" value="ECO:0007669"/>
    <property type="project" value="InterPro"/>
</dbReference>
<dbReference type="InterPro" id="IPR001611">
    <property type="entry name" value="Leu-rich_rpt"/>
</dbReference>
<keyword evidence="5" id="KW-0677">Repeat</keyword>
<name>A0A7J7DBW3_TRIWF</name>
<evidence type="ECO:0000256" key="5">
    <source>
        <dbReference type="ARBA" id="ARBA00022737"/>
    </source>
</evidence>
<dbReference type="InterPro" id="IPR011009">
    <property type="entry name" value="Kinase-like_dom_sf"/>
</dbReference>
<feature type="transmembrane region" description="Helical" evidence="9">
    <location>
        <begin position="183"/>
        <end position="202"/>
    </location>
</feature>
<keyword evidence="11" id="KW-0418">Kinase</keyword>
<dbReference type="GO" id="GO:0004672">
    <property type="term" value="F:protein kinase activity"/>
    <property type="evidence" value="ECO:0007669"/>
    <property type="project" value="InterPro"/>
</dbReference>
<reference evidence="11 12" key="1">
    <citation type="journal article" date="2020" name="Nat. Commun.">
        <title>Genome of Tripterygium wilfordii and identification of cytochrome P450 involved in triptolide biosynthesis.</title>
        <authorList>
            <person name="Tu L."/>
            <person name="Su P."/>
            <person name="Zhang Z."/>
            <person name="Gao L."/>
            <person name="Wang J."/>
            <person name="Hu T."/>
            <person name="Zhou J."/>
            <person name="Zhang Y."/>
            <person name="Zhao Y."/>
            <person name="Liu Y."/>
            <person name="Song Y."/>
            <person name="Tong Y."/>
            <person name="Lu Y."/>
            <person name="Yang J."/>
            <person name="Xu C."/>
            <person name="Jia M."/>
            <person name="Peters R.J."/>
            <person name="Huang L."/>
            <person name="Gao W."/>
        </authorList>
    </citation>
    <scope>NUCLEOTIDE SEQUENCE [LARGE SCALE GENOMIC DNA]</scope>
    <source>
        <strain evidence="12">cv. XIE 37</strain>
        <tissue evidence="11">Leaf</tissue>
    </source>
</reference>
<dbReference type="EMBL" id="JAAARO010000008">
    <property type="protein sequence ID" value="KAF5743801.1"/>
    <property type="molecule type" value="Genomic_DNA"/>
</dbReference>
<evidence type="ECO:0000256" key="1">
    <source>
        <dbReference type="ARBA" id="ARBA00004167"/>
    </source>
</evidence>
<comment type="similarity">
    <text evidence="2">Belongs to the RLP family.</text>
</comment>
<dbReference type="PANTHER" id="PTHR48007">
    <property type="entry name" value="LEUCINE-RICH REPEAT RECEPTOR-LIKE PROTEIN KINASE PXC1"/>
    <property type="match status" value="1"/>
</dbReference>
<dbReference type="InParanoid" id="A0A7J7DBW3"/>
<keyword evidence="6 9" id="KW-1133">Transmembrane helix</keyword>
<feature type="domain" description="Protein kinase" evidence="10">
    <location>
        <begin position="284"/>
        <end position="550"/>
    </location>
</feature>
<protein>
    <submittedName>
        <fullName evidence="11">Putative Leucine-rich repeat protein kinase family protein</fullName>
    </submittedName>
</protein>
<dbReference type="Pfam" id="PF07714">
    <property type="entry name" value="PK_Tyr_Ser-Thr"/>
    <property type="match status" value="1"/>
</dbReference>
<dbReference type="GO" id="GO:0016020">
    <property type="term" value="C:membrane"/>
    <property type="evidence" value="ECO:0007669"/>
    <property type="project" value="UniProtKB-SubCell"/>
</dbReference>
<dbReference type="PANTHER" id="PTHR48007:SF38">
    <property type="entry name" value="LEUCINE-RICH REPEAT PROTEIN KINASE FAMILY PROTEIN"/>
    <property type="match status" value="1"/>
</dbReference>
<keyword evidence="4 9" id="KW-0812">Transmembrane</keyword>
<dbReference type="InterPro" id="IPR046959">
    <property type="entry name" value="PRK1-6/SRF4-like"/>
</dbReference>
<evidence type="ECO:0000259" key="10">
    <source>
        <dbReference type="PROSITE" id="PS50011"/>
    </source>
</evidence>
<dbReference type="Gene3D" id="3.30.200.20">
    <property type="entry name" value="Phosphorylase Kinase, domain 1"/>
    <property type="match status" value="1"/>
</dbReference>
<evidence type="ECO:0000256" key="3">
    <source>
        <dbReference type="ARBA" id="ARBA00022614"/>
    </source>
</evidence>
<evidence type="ECO:0000256" key="6">
    <source>
        <dbReference type="ARBA" id="ARBA00022989"/>
    </source>
</evidence>
<dbReference type="Pfam" id="PF13855">
    <property type="entry name" value="LRR_8"/>
    <property type="match status" value="1"/>
</dbReference>
<evidence type="ECO:0000256" key="7">
    <source>
        <dbReference type="ARBA" id="ARBA00023136"/>
    </source>
</evidence>
<evidence type="ECO:0000256" key="4">
    <source>
        <dbReference type="ARBA" id="ARBA00022692"/>
    </source>
</evidence>
<keyword evidence="3" id="KW-0433">Leucine-rich repeat</keyword>
<dbReference type="FunFam" id="3.80.10.10:FF:000111">
    <property type="entry name" value="LRR receptor-like serine/threonine-protein kinase ERECTA"/>
    <property type="match status" value="1"/>
</dbReference>
<comment type="caution">
    <text evidence="11">The sequence shown here is derived from an EMBL/GenBank/DDBJ whole genome shotgun (WGS) entry which is preliminary data.</text>
</comment>
<accession>A0A7J7DBW3</accession>
<dbReference type="InterPro" id="IPR032675">
    <property type="entry name" value="LRR_dom_sf"/>
</dbReference>
<dbReference type="Gene3D" id="1.10.510.10">
    <property type="entry name" value="Transferase(Phosphotransferase) domain 1"/>
    <property type="match status" value="1"/>
</dbReference>
<comment type="subcellular location">
    <subcellularLocation>
        <location evidence="1">Membrane</location>
        <topology evidence="1">Single-pass membrane protein</topology>
    </subcellularLocation>
</comment>
<dbReference type="Proteomes" id="UP000593562">
    <property type="component" value="Unassembled WGS sequence"/>
</dbReference>
<dbReference type="AlphaFoldDB" id="A0A7J7DBW3"/>
<dbReference type="InterPro" id="IPR000719">
    <property type="entry name" value="Prot_kinase_dom"/>
</dbReference>
<keyword evidence="7 9" id="KW-0472">Membrane</keyword>
<dbReference type="Gene3D" id="3.80.10.10">
    <property type="entry name" value="Ribonuclease Inhibitor"/>
    <property type="match status" value="2"/>
</dbReference>
<dbReference type="SUPFAM" id="SSF52058">
    <property type="entry name" value="L domain-like"/>
    <property type="match status" value="1"/>
</dbReference>
<evidence type="ECO:0000256" key="9">
    <source>
        <dbReference type="SAM" id="Phobius"/>
    </source>
</evidence>
<gene>
    <name evidence="11" type="ORF">HS088_TW08G00389</name>
</gene>
<evidence type="ECO:0000256" key="8">
    <source>
        <dbReference type="ARBA" id="ARBA00023180"/>
    </source>
</evidence>
<keyword evidence="12" id="KW-1185">Reference proteome</keyword>
<dbReference type="Pfam" id="PF00560">
    <property type="entry name" value="LRR_1"/>
    <property type="match status" value="1"/>
</dbReference>
<dbReference type="InterPro" id="IPR001245">
    <property type="entry name" value="Ser-Thr/Tyr_kinase_cat_dom"/>
</dbReference>
<dbReference type="SUPFAM" id="SSF56112">
    <property type="entry name" value="Protein kinase-like (PK-like)"/>
    <property type="match status" value="1"/>
</dbReference>
<proteinExistence type="inferred from homology"/>
<evidence type="ECO:0000256" key="2">
    <source>
        <dbReference type="ARBA" id="ARBA00009592"/>
    </source>
</evidence>